<dbReference type="AlphaFoldDB" id="A0A699YRQ4"/>
<feature type="non-terminal residue" evidence="1">
    <location>
        <position position="1"/>
    </location>
</feature>
<proteinExistence type="predicted"/>
<gene>
    <name evidence="1" type="ORF">HaLaN_04609</name>
</gene>
<reference evidence="1 2" key="1">
    <citation type="submission" date="2020-02" db="EMBL/GenBank/DDBJ databases">
        <title>Draft genome sequence of Haematococcus lacustris strain NIES-144.</title>
        <authorList>
            <person name="Morimoto D."/>
            <person name="Nakagawa S."/>
            <person name="Yoshida T."/>
            <person name="Sawayama S."/>
        </authorList>
    </citation>
    <scope>NUCLEOTIDE SEQUENCE [LARGE SCALE GENOMIC DNA]</scope>
    <source>
        <strain evidence="1 2">NIES-144</strain>
    </source>
</reference>
<organism evidence="1 2">
    <name type="scientific">Haematococcus lacustris</name>
    <name type="common">Green alga</name>
    <name type="synonym">Haematococcus pluvialis</name>
    <dbReference type="NCBI Taxonomy" id="44745"/>
    <lineage>
        <taxon>Eukaryota</taxon>
        <taxon>Viridiplantae</taxon>
        <taxon>Chlorophyta</taxon>
        <taxon>core chlorophytes</taxon>
        <taxon>Chlorophyceae</taxon>
        <taxon>CS clade</taxon>
        <taxon>Chlamydomonadales</taxon>
        <taxon>Haematococcaceae</taxon>
        <taxon>Haematococcus</taxon>
    </lineage>
</organism>
<evidence type="ECO:0000313" key="2">
    <source>
        <dbReference type="Proteomes" id="UP000485058"/>
    </source>
</evidence>
<keyword evidence="2" id="KW-1185">Reference proteome</keyword>
<comment type="caution">
    <text evidence="1">The sequence shown here is derived from an EMBL/GenBank/DDBJ whole genome shotgun (WGS) entry which is preliminary data.</text>
</comment>
<sequence>MPPRGRVGLQSRRTTWPGERWCKWSGVATMFVGASPTVNCSLIDLELRCSTSTHQKHTFAGSAHVVATWWVARPRATNLHGH</sequence>
<dbReference type="EMBL" id="BLLF01000236">
    <property type="protein sequence ID" value="GFH09464.1"/>
    <property type="molecule type" value="Genomic_DNA"/>
</dbReference>
<feature type="non-terminal residue" evidence="1">
    <location>
        <position position="82"/>
    </location>
</feature>
<dbReference type="Proteomes" id="UP000485058">
    <property type="component" value="Unassembled WGS sequence"/>
</dbReference>
<name>A0A699YRQ4_HAELA</name>
<accession>A0A699YRQ4</accession>
<evidence type="ECO:0000313" key="1">
    <source>
        <dbReference type="EMBL" id="GFH09464.1"/>
    </source>
</evidence>
<protein>
    <submittedName>
        <fullName evidence="1">Uncharacterized protein</fullName>
    </submittedName>
</protein>